<protein>
    <recommendedName>
        <fullName evidence="6">HMG box domain-containing protein</fullName>
    </recommendedName>
</protein>
<dbReference type="GO" id="GO:0005634">
    <property type="term" value="C:nucleus"/>
    <property type="evidence" value="ECO:0007669"/>
    <property type="project" value="UniProtKB-SubCell"/>
</dbReference>
<comment type="subcellular location">
    <subcellularLocation>
        <location evidence="1">Nucleus</location>
    </subcellularLocation>
</comment>
<feature type="compositionally biased region" description="Pro residues" evidence="5">
    <location>
        <begin position="595"/>
        <end position="605"/>
    </location>
</feature>
<organism evidence="7 8">
    <name type="scientific">Meganyctiphanes norvegica</name>
    <name type="common">Northern krill</name>
    <name type="synonym">Thysanopoda norvegica</name>
    <dbReference type="NCBI Taxonomy" id="48144"/>
    <lineage>
        <taxon>Eukaryota</taxon>
        <taxon>Metazoa</taxon>
        <taxon>Ecdysozoa</taxon>
        <taxon>Arthropoda</taxon>
        <taxon>Crustacea</taxon>
        <taxon>Multicrustacea</taxon>
        <taxon>Malacostraca</taxon>
        <taxon>Eumalacostraca</taxon>
        <taxon>Eucarida</taxon>
        <taxon>Euphausiacea</taxon>
        <taxon>Euphausiidae</taxon>
        <taxon>Meganyctiphanes</taxon>
    </lineage>
</organism>
<feature type="region of interest" description="Disordered" evidence="5">
    <location>
        <begin position="460"/>
        <end position="540"/>
    </location>
</feature>
<evidence type="ECO:0000256" key="2">
    <source>
        <dbReference type="ARBA" id="ARBA00023125"/>
    </source>
</evidence>
<evidence type="ECO:0000256" key="1">
    <source>
        <dbReference type="ARBA" id="ARBA00004123"/>
    </source>
</evidence>
<dbReference type="InterPro" id="IPR009071">
    <property type="entry name" value="HMG_box_dom"/>
</dbReference>
<evidence type="ECO:0000259" key="6">
    <source>
        <dbReference type="PROSITE" id="PS50118"/>
    </source>
</evidence>
<dbReference type="Proteomes" id="UP001497623">
    <property type="component" value="Unassembled WGS sequence"/>
</dbReference>
<dbReference type="PANTHER" id="PTHR45781:SF1">
    <property type="entry name" value="HMG BOX DOMAIN-CONTAINING PROTEIN"/>
    <property type="match status" value="1"/>
</dbReference>
<feature type="compositionally biased region" description="Low complexity" evidence="5">
    <location>
        <begin position="460"/>
        <end position="492"/>
    </location>
</feature>
<feature type="compositionally biased region" description="Polar residues" evidence="5">
    <location>
        <begin position="420"/>
        <end position="438"/>
    </location>
</feature>
<proteinExistence type="predicted"/>
<feature type="region of interest" description="Disordered" evidence="5">
    <location>
        <begin position="309"/>
        <end position="443"/>
    </location>
</feature>
<keyword evidence="2 4" id="KW-0238">DNA-binding</keyword>
<dbReference type="InterPro" id="IPR051365">
    <property type="entry name" value="TOX_HMG-box_domain"/>
</dbReference>
<dbReference type="Gene3D" id="1.10.30.10">
    <property type="entry name" value="High mobility group box domain"/>
    <property type="match status" value="1"/>
</dbReference>
<evidence type="ECO:0000256" key="4">
    <source>
        <dbReference type="PROSITE-ProRule" id="PRU00267"/>
    </source>
</evidence>
<accession>A0AAV2RZR6</accession>
<gene>
    <name evidence="7" type="ORF">MNOR_LOCUS30533</name>
</gene>
<evidence type="ECO:0000256" key="3">
    <source>
        <dbReference type="ARBA" id="ARBA00023242"/>
    </source>
</evidence>
<sequence>MGGMATGMGAQQEQDTSSHGQLHHQGIYHSQMVHGGVHGGMPQFPPQNLYIPPIAQHGNHHSQVSGYIVGPNGTPVYTQAIQQHGGPQQQQQQPMMCAQAMMPGYYSRQPVHTISLPGSSPPTSLGSPSPHSEDSDDQAQHQRSMVSGLVHKRPSSDPVETVVKVKKPRVQKKSKKKRDPNEPQKPVSAYALFFRDTQAAIKGTNPNASFGEVSKLVASMWDSLDADHKAIYKKKTEAAKKEYLKALAAYRASLVSKGGDGEGMLMGQYPFPPGFGYPPTTSSPSIQAGGQMSLLAKKSPLLTSLMADPTSPPMMTPPMSQPMPPSAQMMSHVPMQPMSAPSTMRPGIPHDQLSPHGPPGHQITVPQGHLSPHSRQHGSVSQQGHHITGINSVPSNGSPYMGQHHASPGLSSPGSGGSPTIGQPQHSPVGTQHTSVAMQQSQQQQQQIQQQTQNLQATQQQQQTTTQQQGGQPQHQTPRNQAPANQQQPQNRHISHVGGPQPGVRATRSQGDQQNNQQSGVAPGSGPSGPSRPGSMNCQGTTGPNCVRSGCGNPAIHNPEWEDEYCSNECVVSHCRDVFSTWVSGGNHQSAGGPGGPPKYPAPVK</sequence>
<comment type="caution">
    <text evidence="7">The sequence shown here is derived from an EMBL/GenBank/DDBJ whole genome shotgun (WGS) entry which is preliminary data.</text>
</comment>
<feature type="compositionally biased region" description="Polar residues" evidence="5">
    <location>
        <begin position="377"/>
        <end position="398"/>
    </location>
</feature>
<dbReference type="InterPro" id="IPR036910">
    <property type="entry name" value="HMG_box_dom_sf"/>
</dbReference>
<feature type="region of interest" description="Disordered" evidence="5">
    <location>
        <begin position="109"/>
        <end position="187"/>
    </location>
</feature>
<dbReference type="AlphaFoldDB" id="A0AAV2RZR6"/>
<dbReference type="Pfam" id="PF00505">
    <property type="entry name" value="HMG_box"/>
    <property type="match status" value="1"/>
</dbReference>
<dbReference type="EMBL" id="CAXKWB010037518">
    <property type="protein sequence ID" value="CAL4150069.1"/>
    <property type="molecule type" value="Genomic_DNA"/>
</dbReference>
<dbReference type="SUPFAM" id="SSF47095">
    <property type="entry name" value="HMG-box"/>
    <property type="match status" value="1"/>
</dbReference>
<feature type="DNA-binding region" description="HMG box" evidence="4">
    <location>
        <begin position="183"/>
        <end position="251"/>
    </location>
</feature>
<reference evidence="7 8" key="1">
    <citation type="submission" date="2024-05" db="EMBL/GenBank/DDBJ databases">
        <authorList>
            <person name="Wallberg A."/>
        </authorList>
    </citation>
    <scope>NUCLEOTIDE SEQUENCE [LARGE SCALE GENOMIC DNA]</scope>
</reference>
<feature type="compositionally biased region" description="Pro residues" evidence="5">
    <location>
        <begin position="310"/>
        <end position="325"/>
    </location>
</feature>
<keyword evidence="3 4" id="KW-0539">Nucleus</keyword>
<evidence type="ECO:0000256" key="5">
    <source>
        <dbReference type="SAM" id="MobiDB-lite"/>
    </source>
</evidence>
<name>A0AAV2RZR6_MEGNR</name>
<evidence type="ECO:0000313" key="7">
    <source>
        <dbReference type="EMBL" id="CAL4150069.1"/>
    </source>
</evidence>
<dbReference type="PROSITE" id="PS50118">
    <property type="entry name" value="HMG_BOX_2"/>
    <property type="match status" value="1"/>
</dbReference>
<dbReference type="CDD" id="cd21995">
    <property type="entry name" value="HMG-box_TOX-like"/>
    <property type="match status" value="1"/>
</dbReference>
<dbReference type="FunFam" id="1.10.30.10:FF:000005">
    <property type="entry name" value="TOX high mobility group box family member 3"/>
    <property type="match status" value="1"/>
</dbReference>
<dbReference type="SMART" id="SM00398">
    <property type="entry name" value="HMG"/>
    <property type="match status" value="1"/>
</dbReference>
<feature type="compositionally biased region" description="Low complexity" evidence="5">
    <location>
        <begin position="509"/>
        <end position="535"/>
    </location>
</feature>
<feature type="region of interest" description="Disordered" evidence="5">
    <location>
        <begin position="1"/>
        <end position="23"/>
    </location>
</feature>
<feature type="compositionally biased region" description="Basic residues" evidence="5">
    <location>
        <begin position="164"/>
        <end position="178"/>
    </location>
</feature>
<feature type="compositionally biased region" description="Low complexity" evidence="5">
    <location>
        <begin position="115"/>
        <end position="130"/>
    </location>
</feature>
<feature type="region of interest" description="Disordered" evidence="5">
    <location>
        <begin position="584"/>
        <end position="605"/>
    </location>
</feature>
<dbReference type="PANTHER" id="PTHR45781">
    <property type="entry name" value="AGAP000281-PA"/>
    <property type="match status" value="1"/>
</dbReference>
<dbReference type="GO" id="GO:0006357">
    <property type="term" value="P:regulation of transcription by RNA polymerase II"/>
    <property type="evidence" value="ECO:0007669"/>
    <property type="project" value="TreeGrafter"/>
</dbReference>
<evidence type="ECO:0000313" key="8">
    <source>
        <dbReference type="Proteomes" id="UP001497623"/>
    </source>
</evidence>
<feature type="compositionally biased region" description="Polar residues" evidence="5">
    <location>
        <begin position="11"/>
        <end position="20"/>
    </location>
</feature>
<keyword evidence="8" id="KW-1185">Reference proteome</keyword>
<dbReference type="GO" id="GO:0031490">
    <property type="term" value="F:chromatin DNA binding"/>
    <property type="evidence" value="ECO:0007669"/>
    <property type="project" value="TreeGrafter"/>
</dbReference>
<dbReference type="PRINTS" id="PR00886">
    <property type="entry name" value="HIGHMOBLTY12"/>
</dbReference>
<feature type="domain" description="HMG box" evidence="6">
    <location>
        <begin position="183"/>
        <end position="251"/>
    </location>
</feature>